<feature type="domain" description="M23ase beta-sheet core" evidence="2">
    <location>
        <begin position="287"/>
        <end position="386"/>
    </location>
</feature>
<dbReference type="GO" id="GO:0004222">
    <property type="term" value="F:metalloendopeptidase activity"/>
    <property type="evidence" value="ECO:0007669"/>
    <property type="project" value="TreeGrafter"/>
</dbReference>
<dbReference type="Pfam" id="PF01551">
    <property type="entry name" value="Peptidase_M23"/>
    <property type="match status" value="1"/>
</dbReference>
<feature type="region of interest" description="Disordered" evidence="1">
    <location>
        <begin position="1"/>
        <end position="30"/>
    </location>
</feature>
<dbReference type="PANTHER" id="PTHR21666">
    <property type="entry name" value="PEPTIDASE-RELATED"/>
    <property type="match status" value="1"/>
</dbReference>
<feature type="region of interest" description="Disordered" evidence="1">
    <location>
        <begin position="45"/>
        <end position="167"/>
    </location>
</feature>
<dbReference type="EMBL" id="CAEZSG010000027">
    <property type="protein sequence ID" value="CAB4533294.1"/>
    <property type="molecule type" value="Genomic_DNA"/>
</dbReference>
<feature type="compositionally biased region" description="Polar residues" evidence="1">
    <location>
        <begin position="104"/>
        <end position="128"/>
    </location>
</feature>
<dbReference type="InterPro" id="IPR011055">
    <property type="entry name" value="Dup_hybrid_motif"/>
</dbReference>
<reference evidence="3" key="1">
    <citation type="submission" date="2020-05" db="EMBL/GenBank/DDBJ databases">
        <authorList>
            <person name="Chiriac C."/>
            <person name="Salcher M."/>
            <person name="Ghai R."/>
            <person name="Kavagutti S V."/>
        </authorList>
    </citation>
    <scope>NUCLEOTIDE SEQUENCE</scope>
</reference>
<feature type="compositionally biased region" description="Basic and acidic residues" evidence="1">
    <location>
        <begin position="45"/>
        <end position="75"/>
    </location>
</feature>
<dbReference type="CDD" id="cd12797">
    <property type="entry name" value="M23_peptidase"/>
    <property type="match status" value="1"/>
</dbReference>
<dbReference type="AlphaFoldDB" id="A0A6J6B3P2"/>
<dbReference type="InterPro" id="IPR050570">
    <property type="entry name" value="Cell_wall_metabolism_enzyme"/>
</dbReference>
<sequence>MAIDSDSALSSVDVESRAQNPDQPLARRELRLRAEQEKVEQIARERERERIRSNAVKRAEEIRREKEATEAREAQAARFQDQINKSNEVPTLPRDAAALPPGLSDTSSTETSPNIATPESAVGANSYSERGHVGARRRNRAEEKLRKKSEAAAKRSSRKTNPPRLTHPLRNVLGRSFVVLVVGGLFAVLALPATGFDATNTGWETATTGDDQSVKVASTGTEAEQVSLGEFAVTTYSDLLLLTYGLTSGFKYSVTNSGPIRWPFPVVTPISSGFGGRSAPCLGCSTNHQGLDFDPVDGTAFNSVAAGEVVEVNDDGYLGKWVVIRHDIDGLKFDSLYAHMIRDSTGVEVGQKVAAGDYIGRVGNTGVTSGAHLHLAIIVDGVHIDPFEFLLNNTKGN</sequence>
<accession>A0A6J6B3P2</accession>
<dbReference type="InterPro" id="IPR016047">
    <property type="entry name" value="M23ase_b-sheet_dom"/>
</dbReference>
<protein>
    <submittedName>
        <fullName evidence="3">Unannotated protein</fullName>
    </submittedName>
</protein>
<feature type="compositionally biased region" description="Basic and acidic residues" evidence="1">
    <location>
        <begin position="140"/>
        <end position="153"/>
    </location>
</feature>
<dbReference type="Gene3D" id="2.70.70.10">
    <property type="entry name" value="Glucose Permease (Domain IIA)"/>
    <property type="match status" value="1"/>
</dbReference>
<evidence type="ECO:0000313" key="3">
    <source>
        <dbReference type="EMBL" id="CAB4533294.1"/>
    </source>
</evidence>
<organism evidence="3">
    <name type="scientific">freshwater metagenome</name>
    <dbReference type="NCBI Taxonomy" id="449393"/>
    <lineage>
        <taxon>unclassified sequences</taxon>
        <taxon>metagenomes</taxon>
        <taxon>ecological metagenomes</taxon>
    </lineage>
</organism>
<gene>
    <name evidence="3" type="ORF">UFOPK1413_00281</name>
</gene>
<dbReference type="PANTHER" id="PTHR21666:SF270">
    <property type="entry name" value="MUREIN HYDROLASE ACTIVATOR ENVC"/>
    <property type="match status" value="1"/>
</dbReference>
<proteinExistence type="predicted"/>
<name>A0A6J6B3P2_9ZZZZ</name>
<evidence type="ECO:0000259" key="2">
    <source>
        <dbReference type="Pfam" id="PF01551"/>
    </source>
</evidence>
<dbReference type="SUPFAM" id="SSF51261">
    <property type="entry name" value="Duplicated hybrid motif"/>
    <property type="match status" value="1"/>
</dbReference>
<evidence type="ECO:0000256" key="1">
    <source>
        <dbReference type="SAM" id="MobiDB-lite"/>
    </source>
</evidence>